<gene>
    <name evidence="6" type="ORF">LNTAR_01090</name>
</gene>
<dbReference type="PANTHER" id="PTHR45625:SF4">
    <property type="entry name" value="PEPTIDYLPROLYL ISOMERASE DOMAIN AND WD REPEAT-CONTAINING PROTEIN 1"/>
    <property type="match status" value="1"/>
</dbReference>
<dbReference type="AlphaFoldDB" id="A6DKQ5"/>
<dbReference type="SUPFAM" id="SSF50891">
    <property type="entry name" value="Cyclophilin-like"/>
    <property type="match status" value="1"/>
</dbReference>
<keyword evidence="3" id="KW-0732">Signal</keyword>
<dbReference type="EC" id="5.2.1.8" evidence="3"/>
<protein>
    <recommendedName>
        <fullName evidence="3">Peptidyl-prolyl cis-trans isomerase</fullName>
        <shortName evidence="3">PPIase</shortName>
        <ecNumber evidence="3">5.2.1.8</ecNumber>
    </recommendedName>
</protein>
<keyword evidence="7" id="KW-1185">Reference proteome</keyword>
<feature type="domain" description="PPIase cyclophilin-type" evidence="5">
    <location>
        <begin position="54"/>
        <end position="203"/>
    </location>
</feature>
<evidence type="ECO:0000256" key="1">
    <source>
        <dbReference type="ARBA" id="ARBA00023110"/>
    </source>
</evidence>
<dbReference type="Proteomes" id="UP000004947">
    <property type="component" value="Unassembled WGS sequence"/>
</dbReference>
<keyword evidence="1 3" id="KW-0697">Rotamase</keyword>
<dbReference type="GO" id="GO:0003755">
    <property type="term" value="F:peptidyl-prolyl cis-trans isomerase activity"/>
    <property type="evidence" value="ECO:0007669"/>
    <property type="project" value="UniProtKB-UniRule"/>
</dbReference>
<accession>A6DKQ5</accession>
<evidence type="ECO:0000313" key="7">
    <source>
        <dbReference type="Proteomes" id="UP000004947"/>
    </source>
</evidence>
<evidence type="ECO:0000259" key="5">
    <source>
        <dbReference type="PROSITE" id="PS50072"/>
    </source>
</evidence>
<keyword evidence="2 3" id="KW-0413">Isomerase</keyword>
<organism evidence="6 7">
    <name type="scientific">Lentisphaera araneosa HTCC2155</name>
    <dbReference type="NCBI Taxonomy" id="313628"/>
    <lineage>
        <taxon>Bacteria</taxon>
        <taxon>Pseudomonadati</taxon>
        <taxon>Lentisphaerota</taxon>
        <taxon>Lentisphaeria</taxon>
        <taxon>Lentisphaerales</taxon>
        <taxon>Lentisphaeraceae</taxon>
        <taxon>Lentisphaera</taxon>
    </lineage>
</organism>
<feature type="chain" id="PRO_5006521883" description="Peptidyl-prolyl cis-trans isomerase" evidence="3">
    <location>
        <begin position="21"/>
        <end position="216"/>
    </location>
</feature>
<dbReference type="InterPro" id="IPR044666">
    <property type="entry name" value="Cyclophilin_A-like"/>
</dbReference>
<comment type="caution">
    <text evidence="6">The sequence shown here is derived from an EMBL/GenBank/DDBJ whole genome shotgun (WGS) entry which is preliminary data.</text>
</comment>
<comment type="similarity">
    <text evidence="3">Belongs to the cyclophilin-type PPIase family.</text>
</comment>
<name>A6DKQ5_9BACT</name>
<dbReference type="STRING" id="313628.LNTAR_01090"/>
<dbReference type="eggNOG" id="COG0652">
    <property type="taxonomic scope" value="Bacteria"/>
</dbReference>
<dbReference type="PROSITE" id="PS51257">
    <property type="entry name" value="PROKAR_LIPOPROTEIN"/>
    <property type="match status" value="1"/>
</dbReference>
<evidence type="ECO:0000256" key="2">
    <source>
        <dbReference type="ARBA" id="ARBA00023235"/>
    </source>
</evidence>
<dbReference type="Pfam" id="PF00160">
    <property type="entry name" value="Pro_isomerase"/>
    <property type="match status" value="1"/>
</dbReference>
<evidence type="ECO:0000313" key="6">
    <source>
        <dbReference type="EMBL" id="EDM27953.1"/>
    </source>
</evidence>
<sequence>MMMKLFKLLVLALFIVGCQSSDSSKETQAEMTPVPNKPSKPYSHPVVKITSSKGVMIAELYEDKSPNTVANFVSLTESGFYNDMHFHRVIRGFMAQGGCPYSRSNDKTRKRPGTGGPGYSFNNETHPQLRHSQKGILSMANSGPHTNGSQFFILFKESSFLNGSYNVFGRVIEGLDVLDKIEAIGAQRDGFPLKEKVTFSVELLQKNDHLYKVKKN</sequence>
<feature type="signal peptide" evidence="3">
    <location>
        <begin position="1"/>
        <end position="20"/>
    </location>
</feature>
<proteinExistence type="inferred from homology"/>
<evidence type="ECO:0000256" key="4">
    <source>
        <dbReference type="SAM" id="MobiDB-lite"/>
    </source>
</evidence>
<dbReference type="RefSeq" id="WP_007278467.1">
    <property type="nucleotide sequence ID" value="NZ_ABCK01000007.1"/>
</dbReference>
<evidence type="ECO:0000256" key="3">
    <source>
        <dbReference type="RuleBase" id="RU363019"/>
    </source>
</evidence>
<dbReference type="Gene3D" id="2.40.100.10">
    <property type="entry name" value="Cyclophilin-like"/>
    <property type="match status" value="1"/>
</dbReference>
<comment type="catalytic activity">
    <reaction evidence="3">
        <text>[protein]-peptidylproline (omega=180) = [protein]-peptidylproline (omega=0)</text>
        <dbReference type="Rhea" id="RHEA:16237"/>
        <dbReference type="Rhea" id="RHEA-COMP:10747"/>
        <dbReference type="Rhea" id="RHEA-COMP:10748"/>
        <dbReference type="ChEBI" id="CHEBI:83833"/>
        <dbReference type="ChEBI" id="CHEBI:83834"/>
        <dbReference type="EC" id="5.2.1.8"/>
    </reaction>
</comment>
<dbReference type="InterPro" id="IPR029000">
    <property type="entry name" value="Cyclophilin-like_dom_sf"/>
</dbReference>
<dbReference type="PRINTS" id="PR00153">
    <property type="entry name" value="CSAPPISMRASE"/>
</dbReference>
<comment type="function">
    <text evidence="3">PPIases accelerate the folding of proteins. It catalyzes the cis-trans isomerization of proline imidic peptide bonds in oligopeptides.</text>
</comment>
<dbReference type="EMBL" id="ABCK01000007">
    <property type="protein sequence ID" value="EDM27953.1"/>
    <property type="molecule type" value="Genomic_DNA"/>
</dbReference>
<dbReference type="PANTHER" id="PTHR45625">
    <property type="entry name" value="PEPTIDYL-PROLYL CIS-TRANS ISOMERASE-RELATED"/>
    <property type="match status" value="1"/>
</dbReference>
<reference evidence="6 7" key="1">
    <citation type="journal article" date="2010" name="J. Bacteriol.">
        <title>Genome sequence of Lentisphaera araneosa HTCC2155T, the type species of the order Lentisphaerales in the phylum Lentisphaerae.</title>
        <authorList>
            <person name="Thrash J.C."/>
            <person name="Cho J.C."/>
            <person name="Vergin K.L."/>
            <person name="Morris R.M."/>
            <person name="Giovannoni S.J."/>
        </authorList>
    </citation>
    <scope>NUCLEOTIDE SEQUENCE [LARGE SCALE GENOMIC DNA]</scope>
    <source>
        <strain evidence="6 7">HTCC2155</strain>
    </source>
</reference>
<feature type="region of interest" description="Disordered" evidence="4">
    <location>
        <begin position="101"/>
        <end position="126"/>
    </location>
</feature>
<dbReference type="CDD" id="cd00317">
    <property type="entry name" value="cyclophilin"/>
    <property type="match status" value="1"/>
</dbReference>
<dbReference type="PROSITE" id="PS50072">
    <property type="entry name" value="CSA_PPIASE_2"/>
    <property type="match status" value="1"/>
</dbReference>
<feature type="region of interest" description="Disordered" evidence="4">
    <location>
        <begin position="25"/>
        <end position="44"/>
    </location>
</feature>
<dbReference type="InterPro" id="IPR002130">
    <property type="entry name" value="Cyclophilin-type_PPIase_dom"/>
</dbReference>